<dbReference type="EnsemblPlants" id="EMT02355">
    <property type="protein sequence ID" value="EMT02355"/>
    <property type="gene ID" value="F775_05697"/>
</dbReference>
<proteinExistence type="predicted"/>
<organism evidence="1">
    <name type="scientific">Aegilops tauschii</name>
    <name type="common">Tausch's goatgrass</name>
    <name type="synonym">Aegilops squarrosa</name>
    <dbReference type="NCBI Taxonomy" id="37682"/>
    <lineage>
        <taxon>Eukaryota</taxon>
        <taxon>Viridiplantae</taxon>
        <taxon>Streptophyta</taxon>
        <taxon>Embryophyta</taxon>
        <taxon>Tracheophyta</taxon>
        <taxon>Spermatophyta</taxon>
        <taxon>Magnoliopsida</taxon>
        <taxon>Liliopsida</taxon>
        <taxon>Poales</taxon>
        <taxon>Poaceae</taxon>
        <taxon>BOP clade</taxon>
        <taxon>Pooideae</taxon>
        <taxon>Triticodae</taxon>
        <taxon>Triticeae</taxon>
        <taxon>Triticinae</taxon>
        <taxon>Aegilops</taxon>
    </lineage>
</organism>
<sequence length="73" mass="7809">MESPTLLKLTRCAVAELVKVQQVEEAAELLEVTLRLLSTLMVDPLINLLAGSVEGIPTTTGLRVCVTASDQTD</sequence>
<name>N1QR90_AEGTA</name>
<protein>
    <submittedName>
        <fullName evidence="1">Uncharacterized protein</fullName>
    </submittedName>
</protein>
<accession>N1QR90</accession>
<reference evidence="1" key="1">
    <citation type="submission" date="2015-06" db="UniProtKB">
        <authorList>
            <consortium name="EnsemblPlants"/>
        </authorList>
    </citation>
    <scope>IDENTIFICATION</scope>
</reference>
<evidence type="ECO:0000313" key="1">
    <source>
        <dbReference type="EnsemblPlants" id="EMT02355"/>
    </source>
</evidence>
<dbReference type="AlphaFoldDB" id="N1QR90"/>